<protein>
    <submittedName>
        <fullName evidence="3">Uncharacterized protein</fullName>
    </submittedName>
</protein>
<evidence type="ECO:0000256" key="2">
    <source>
        <dbReference type="SAM" id="SignalP"/>
    </source>
</evidence>
<feature type="region of interest" description="Disordered" evidence="1">
    <location>
        <begin position="19"/>
        <end position="60"/>
    </location>
</feature>
<dbReference type="Proteomes" id="UP000800082">
    <property type="component" value="Unassembled WGS sequence"/>
</dbReference>
<proteinExistence type="predicted"/>
<evidence type="ECO:0000313" key="4">
    <source>
        <dbReference type="Proteomes" id="UP000800082"/>
    </source>
</evidence>
<evidence type="ECO:0000313" key="3">
    <source>
        <dbReference type="EMBL" id="KAF1931044.1"/>
    </source>
</evidence>
<dbReference type="GeneID" id="54347358"/>
<keyword evidence="2" id="KW-0732">Signal</keyword>
<dbReference type="EMBL" id="ML978962">
    <property type="protein sequence ID" value="KAF1931044.1"/>
    <property type="molecule type" value="Genomic_DNA"/>
</dbReference>
<dbReference type="RefSeq" id="XP_033451292.1">
    <property type="nucleotide sequence ID" value="XM_033589710.1"/>
</dbReference>
<organism evidence="3 4">
    <name type="scientific">Didymella exigua CBS 183.55</name>
    <dbReference type="NCBI Taxonomy" id="1150837"/>
    <lineage>
        <taxon>Eukaryota</taxon>
        <taxon>Fungi</taxon>
        <taxon>Dikarya</taxon>
        <taxon>Ascomycota</taxon>
        <taxon>Pezizomycotina</taxon>
        <taxon>Dothideomycetes</taxon>
        <taxon>Pleosporomycetidae</taxon>
        <taxon>Pleosporales</taxon>
        <taxon>Pleosporineae</taxon>
        <taxon>Didymellaceae</taxon>
        <taxon>Didymella</taxon>
    </lineage>
</organism>
<feature type="chain" id="PRO_5025633195" evidence="2">
    <location>
        <begin position="17"/>
        <end position="232"/>
    </location>
</feature>
<feature type="signal peptide" evidence="2">
    <location>
        <begin position="1"/>
        <end position="16"/>
    </location>
</feature>
<gene>
    <name evidence="3" type="ORF">M421DRAFT_364883</name>
</gene>
<sequence>MKLSLTLLGLCTSSHALHNRRSTRTTDSQQLRRTVRDTVSDSLIEASSTDSPYPTKPKKPLPWWKLPNTENGEMNAISWTQYYPLNNDGESHSEEIGTGVSVGNNVCPINQCQSSGVLGQFYCGQNARCLQNYCQCNLGWKPANNVPVSRGWTGLEALTVWVEDYSSGCTERCNSLSCSEVPQVKGCFDQHVRHTYNDEGSGQAQGGLEGLATDVLHLGAIKAPGADGGIGR</sequence>
<name>A0A6A5RV54_9PLEO</name>
<dbReference type="AlphaFoldDB" id="A0A6A5RV54"/>
<keyword evidence="4" id="KW-1185">Reference proteome</keyword>
<accession>A0A6A5RV54</accession>
<evidence type="ECO:0000256" key="1">
    <source>
        <dbReference type="SAM" id="MobiDB-lite"/>
    </source>
</evidence>
<dbReference type="OrthoDB" id="3783900at2759"/>
<reference evidence="3" key="1">
    <citation type="journal article" date="2020" name="Stud. Mycol.">
        <title>101 Dothideomycetes genomes: a test case for predicting lifestyles and emergence of pathogens.</title>
        <authorList>
            <person name="Haridas S."/>
            <person name="Albert R."/>
            <person name="Binder M."/>
            <person name="Bloem J."/>
            <person name="Labutti K."/>
            <person name="Salamov A."/>
            <person name="Andreopoulos B."/>
            <person name="Baker S."/>
            <person name="Barry K."/>
            <person name="Bills G."/>
            <person name="Bluhm B."/>
            <person name="Cannon C."/>
            <person name="Castanera R."/>
            <person name="Culley D."/>
            <person name="Daum C."/>
            <person name="Ezra D."/>
            <person name="Gonzalez J."/>
            <person name="Henrissat B."/>
            <person name="Kuo A."/>
            <person name="Liang C."/>
            <person name="Lipzen A."/>
            <person name="Lutzoni F."/>
            <person name="Magnuson J."/>
            <person name="Mondo S."/>
            <person name="Nolan M."/>
            <person name="Ohm R."/>
            <person name="Pangilinan J."/>
            <person name="Park H.-J."/>
            <person name="Ramirez L."/>
            <person name="Alfaro M."/>
            <person name="Sun H."/>
            <person name="Tritt A."/>
            <person name="Yoshinaga Y."/>
            <person name="Zwiers L.-H."/>
            <person name="Turgeon B."/>
            <person name="Goodwin S."/>
            <person name="Spatafora J."/>
            <person name="Crous P."/>
            <person name="Grigoriev I."/>
        </authorList>
    </citation>
    <scope>NUCLEOTIDE SEQUENCE</scope>
    <source>
        <strain evidence="3">CBS 183.55</strain>
    </source>
</reference>